<dbReference type="SUPFAM" id="SSF56784">
    <property type="entry name" value="HAD-like"/>
    <property type="match status" value="1"/>
</dbReference>
<evidence type="ECO:0000313" key="2">
    <source>
        <dbReference type="Proteomes" id="UP000179024"/>
    </source>
</evidence>
<dbReference type="InterPro" id="IPR023214">
    <property type="entry name" value="HAD_sf"/>
</dbReference>
<dbReference type="PANTHER" id="PTHR43611">
    <property type="entry name" value="ALPHA-D-GLUCOSE 1-PHOSPHATE PHOSPHATASE"/>
    <property type="match status" value="1"/>
</dbReference>
<evidence type="ECO:0008006" key="3">
    <source>
        <dbReference type="Google" id="ProtNLM"/>
    </source>
</evidence>
<comment type="caution">
    <text evidence="1">The sequence shown here is derived from an EMBL/GenBank/DDBJ whole genome shotgun (WGS) entry which is preliminary data.</text>
</comment>
<dbReference type="AlphaFoldDB" id="A0A1F7I686"/>
<dbReference type="NCBIfam" id="TIGR01509">
    <property type="entry name" value="HAD-SF-IA-v3"/>
    <property type="match status" value="1"/>
</dbReference>
<dbReference type="SFLD" id="SFLDS00003">
    <property type="entry name" value="Haloacid_Dehalogenase"/>
    <property type="match status" value="1"/>
</dbReference>
<dbReference type="Gene3D" id="3.40.50.1000">
    <property type="entry name" value="HAD superfamily/HAD-like"/>
    <property type="match status" value="1"/>
</dbReference>
<accession>A0A1F7I686</accession>
<sequence>MIKAVLFDADGVLINGPKFADHLQNDLHIAPEMTRPFFQGPFKDCLVGKADLKEAIAPFLPGWGWNKPIDEFIKLWFNVEHHLNEPLLVYIKSLREKGIRCYVGTNQEKYRSEYMKEFMELKPLFDGFFASNEIGVCKPEVEFFEFIVDDLKIQKEQILFWDDTQRNIDAATNFGIHAEFYLNFEDFRNKTEHHLL</sequence>
<gene>
    <name evidence="1" type="ORF">A3F34_01540</name>
</gene>
<dbReference type="SFLD" id="SFLDG01129">
    <property type="entry name" value="C1.5:_HAD__Beta-PGM__Phosphata"/>
    <property type="match status" value="1"/>
</dbReference>
<evidence type="ECO:0000313" key="1">
    <source>
        <dbReference type="EMBL" id="OGK38888.1"/>
    </source>
</evidence>
<dbReference type="Proteomes" id="UP000179024">
    <property type="component" value="Unassembled WGS sequence"/>
</dbReference>
<protein>
    <recommendedName>
        <fullName evidence="3">FCP1 homology domain-containing protein</fullName>
    </recommendedName>
</protein>
<name>A0A1F7I686_9BACT</name>
<reference evidence="1 2" key="1">
    <citation type="journal article" date="2016" name="Nat. Commun.">
        <title>Thousands of microbial genomes shed light on interconnected biogeochemical processes in an aquifer system.</title>
        <authorList>
            <person name="Anantharaman K."/>
            <person name="Brown C.T."/>
            <person name="Hug L.A."/>
            <person name="Sharon I."/>
            <person name="Castelle C.J."/>
            <person name="Probst A.J."/>
            <person name="Thomas B.C."/>
            <person name="Singh A."/>
            <person name="Wilkins M.J."/>
            <person name="Karaoz U."/>
            <person name="Brodie E.L."/>
            <person name="Williams K.H."/>
            <person name="Hubbard S.S."/>
            <person name="Banfield J.F."/>
        </authorList>
    </citation>
    <scope>NUCLEOTIDE SEQUENCE [LARGE SCALE GENOMIC DNA]</scope>
</reference>
<proteinExistence type="predicted"/>
<dbReference type="EMBL" id="MGAE01000039">
    <property type="protein sequence ID" value="OGK38888.1"/>
    <property type="molecule type" value="Genomic_DNA"/>
</dbReference>
<dbReference type="Pfam" id="PF00702">
    <property type="entry name" value="Hydrolase"/>
    <property type="match status" value="1"/>
</dbReference>
<dbReference type="PANTHER" id="PTHR43611:SF3">
    <property type="entry name" value="FLAVIN MONONUCLEOTIDE HYDROLASE 1, CHLOROPLATIC"/>
    <property type="match status" value="1"/>
</dbReference>
<organism evidence="1 2">
    <name type="scientific">Candidatus Roizmanbacteria bacterium RIFCSPHIGHO2_12_FULL_44_10</name>
    <dbReference type="NCBI Taxonomy" id="1802054"/>
    <lineage>
        <taxon>Bacteria</taxon>
        <taxon>Candidatus Roizmaniibacteriota</taxon>
    </lineage>
</organism>
<dbReference type="InterPro" id="IPR036412">
    <property type="entry name" value="HAD-like_sf"/>
</dbReference>
<dbReference type="InterPro" id="IPR006439">
    <property type="entry name" value="HAD-SF_hydro_IA"/>
</dbReference>